<dbReference type="InterPro" id="IPR012934">
    <property type="entry name" value="Znf_AD"/>
</dbReference>
<feature type="binding site" evidence="1">
    <location>
        <position position="10"/>
    </location>
    <ligand>
        <name>Zn(2+)</name>
        <dbReference type="ChEBI" id="CHEBI:29105"/>
    </ligand>
</feature>
<dbReference type="Gene3D" id="3.40.1800.20">
    <property type="match status" value="1"/>
</dbReference>
<proteinExistence type="predicted"/>
<dbReference type="PROSITE" id="PS51915">
    <property type="entry name" value="ZAD"/>
    <property type="match status" value="1"/>
</dbReference>
<dbReference type="Pfam" id="PF07776">
    <property type="entry name" value="zf-AD"/>
    <property type="match status" value="1"/>
</dbReference>
<dbReference type="GO" id="GO:0005634">
    <property type="term" value="C:nucleus"/>
    <property type="evidence" value="ECO:0007669"/>
    <property type="project" value="InterPro"/>
</dbReference>
<organism evidence="3 4">
    <name type="scientific">Rhamnusium bicolor</name>
    <dbReference type="NCBI Taxonomy" id="1586634"/>
    <lineage>
        <taxon>Eukaryota</taxon>
        <taxon>Metazoa</taxon>
        <taxon>Ecdysozoa</taxon>
        <taxon>Arthropoda</taxon>
        <taxon>Hexapoda</taxon>
        <taxon>Insecta</taxon>
        <taxon>Pterygota</taxon>
        <taxon>Neoptera</taxon>
        <taxon>Endopterygota</taxon>
        <taxon>Coleoptera</taxon>
        <taxon>Polyphaga</taxon>
        <taxon>Cucujiformia</taxon>
        <taxon>Chrysomeloidea</taxon>
        <taxon>Cerambycidae</taxon>
        <taxon>Lepturinae</taxon>
        <taxon>Rhagiini</taxon>
        <taxon>Rhamnusium</taxon>
    </lineage>
</organism>
<feature type="binding site" evidence="1">
    <location>
        <position position="57"/>
    </location>
    <ligand>
        <name>Zn(2+)</name>
        <dbReference type="ChEBI" id="CHEBI:29105"/>
    </ligand>
</feature>
<dbReference type="GO" id="GO:0008270">
    <property type="term" value="F:zinc ion binding"/>
    <property type="evidence" value="ECO:0007669"/>
    <property type="project" value="UniProtKB-UniRule"/>
</dbReference>
<feature type="binding site" evidence="1">
    <location>
        <position position="60"/>
    </location>
    <ligand>
        <name>Zn(2+)</name>
        <dbReference type="ChEBI" id="CHEBI:29105"/>
    </ligand>
</feature>
<keyword evidence="1" id="KW-0863">Zinc-finger</keyword>
<keyword evidence="4" id="KW-1185">Reference proteome</keyword>
<protein>
    <recommendedName>
        <fullName evidence="2">ZAD domain-containing protein</fullName>
    </recommendedName>
</protein>
<gene>
    <name evidence="3" type="ORF">NQ314_000887</name>
</gene>
<sequence length="220" mass="25327">MSKAESSQICRACLESSQKLYPLVGTVTNVDINIATMISYCISKELILREDLPNGVCIPCFKTIRIAYNFLRQFKESEDRLLTKRQYLQGAKHLSHIYVYKVREMDEDEANVNISEDSVNAESNLNINKMNLIKNDLETIHNYAEKYDPHNIVDNFEDEKPLVSENEYDDIKTEEYTSSSIQYIEDSDYTPELLMNPSKAMNEALLILDESSSELEATKK</sequence>
<evidence type="ECO:0000256" key="1">
    <source>
        <dbReference type="PROSITE-ProRule" id="PRU01263"/>
    </source>
</evidence>
<dbReference type="EMBL" id="JANEYF010000252">
    <property type="protein sequence ID" value="KAJ8971105.1"/>
    <property type="molecule type" value="Genomic_DNA"/>
</dbReference>
<dbReference type="SUPFAM" id="SSF57716">
    <property type="entry name" value="Glucocorticoid receptor-like (DNA-binding domain)"/>
    <property type="match status" value="1"/>
</dbReference>
<dbReference type="SMART" id="SM00868">
    <property type="entry name" value="zf-AD"/>
    <property type="match status" value="1"/>
</dbReference>
<dbReference type="AlphaFoldDB" id="A0AAV8ZVT6"/>
<accession>A0AAV8ZVT6</accession>
<name>A0AAV8ZVT6_9CUCU</name>
<reference evidence="3" key="1">
    <citation type="journal article" date="2023" name="Insect Mol. Biol.">
        <title>Genome sequencing provides insights into the evolution of gene families encoding plant cell wall-degrading enzymes in longhorned beetles.</title>
        <authorList>
            <person name="Shin N.R."/>
            <person name="Okamura Y."/>
            <person name="Kirsch R."/>
            <person name="Pauchet Y."/>
        </authorList>
    </citation>
    <scope>NUCLEOTIDE SEQUENCE</scope>
    <source>
        <strain evidence="3">RBIC_L_NR</strain>
    </source>
</reference>
<evidence type="ECO:0000259" key="2">
    <source>
        <dbReference type="PROSITE" id="PS51915"/>
    </source>
</evidence>
<evidence type="ECO:0000313" key="4">
    <source>
        <dbReference type="Proteomes" id="UP001162156"/>
    </source>
</evidence>
<feature type="domain" description="ZAD" evidence="2">
    <location>
        <begin position="8"/>
        <end position="84"/>
    </location>
</feature>
<comment type="caution">
    <text evidence="3">The sequence shown here is derived from an EMBL/GenBank/DDBJ whole genome shotgun (WGS) entry which is preliminary data.</text>
</comment>
<evidence type="ECO:0000313" key="3">
    <source>
        <dbReference type="EMBL" id="KAJ8971105.1"/>
    </source>
</evidence>
<keyword evidence="1" id="KW-0862">Zinc</keyword>
<feature type="binding site" evidence="1">
    <location>
        <position position="13"/>
    </location>
    <ligand>
        <name>Zn(2+)</name>
        <dbReference type="ChEBI" id="CHEBI:29105"/>
    </ligand>
</feature>
<dbReference type="Proteomes" id="UP001162156">
    <property type="component" value="Unassembled WGS sequence"/>
</dbReference>
<keyword evidence="1" id="KW-0479">Metal-binding</keyword>